<feature type="transmembrane region" description="Helical" evidence="1">
    <location>
        <begin position="32"/>
        <end position="53"/>
    </location>
</feature>
<dbReference type="EMBL" id="VOTZ01000002">
    <property type="protein sequence ID" value="MCQ1537574.1"/>
    <property type="molecule type" value="Genomic_DNA"/>
</dbReference>
<evidence type="ECO:0000313" key="2">
    <source>
        <dbReference type="EMBL" id="MCQ1537574.1"/>
    </source>
</evidence>
<proteinExistence type="predicted"/>
<organism evidence="2 3">
    <name type="scientific">Methanocalculus taiwanensis</name>
    <dbReference type="NCBI Taxonomy" id="106207"/>
    <lineage>
        <taxon>Archaea</taxon>
        <taxon>Methanobacteriati</taxon>
        <taxon>Methanobacteriota</taxon>
        <taxon>Stenosarchaea group</taxon>
        <taxon>Methanomicrobia</taxon>
        <taxon>Methanomicrobiales</taxon>
        <taxon>Methanocalculaceae</taxon>
        <taxon>Methanocalculus</taxon>
    </lineage>
</organism>
<evidence type="ECO:0000256" key="1">
    <source>
        <dbReference type="SAM" id="Phobius"/>
    </source>
</evidence>
<sequence length="84" mass="9978">MDIPMLRTWAIFYLISFVVLLFALFLSTQGVLLWVSLFLVFILIGVNLFTLSLEIKRRGMKKERLQKLSKIDDPEYLLDQKKLW</sequence>
<comment type="caution">
    <text evidence="2">The sequence shown here is derived from an EMBL/GenBank/DDBJ whole genome shotgun (WGS) entry which is preliminary data.</text>
</comment>
<keyword evidence="1" id="KW-1133">Transmembrane helix</keyword>
<reference evidence="2 3" key="1">
    <citation type="submission" date="2019-08" db="EMBL/GenBank/DDBJ databases">
        <authorList>
            <person name="Chen S.-C."/>
            <person name="Lai M.-C."/>
            <person name="You Y.-T."/>
        </authorList>
    </citation>
    <scope>NUCLEOTIDE SEQUENCE [LARGE SCALE GENOMIC DNA]</scope>
    <source>
        <strain evidence="2 3">P2F9704a</strain>
    </source>
</reference>
<protein>
    <submittedName>
        <fullName evidence="2">Uncharacterized protein</fullName>
    </submittedName>
</protein>
<feature type="transmembrane region" description="Helical" evidence="1">
    <location>
        <begin position="9"/>
        <end position="26"/>
    </location>
</feature>
<keyword evidence="1" id="KW-0472">Membrane</keyword>
<evidence type="ECO:0000313" key="3">
    <source>
        <dbReference type="Proteomes" id="UP001524383"/>
    </source>
</evidence>
<accession>A0ABD4TEZ3</accession>
<gene>
    <name evidence="2" type="ORF">FTO68_01010</name>
</gene>
<keyword evidence="1" id="KW-0812">Transmembrane</keyword>
<name>A0ABD4TEZ3_9EURY</name>
<keyword evidence="3" id="KW-1185">Reference proteome</keyword>
<dbReference type="AlphaFoldDB" id="A0ABD4TEZ3"/>
<dbReference type="RefSeq" id="WP_255331488.1">
    <property type="nucleotide sequence ID" value="NZ_VOTZ01000002.1"/>
</dbReference>
<dbReference type="Proteomes" id="UP001524383">
    <property type="component" value="Unassembled WGS sequence"/>
</dbReference>